<comment type="similarity">
    <text evidence="7">Belongs to the cyclic nucleotide phosphodiesterase family.</text>
</comment>
<feature type="binding site" evidence="5">
    <location>
        <position position="906"/>
    </location>
    <ligand>
        <name>AMP</name>
        <dbReference type="ChEBI" id="CHEBI:456215"/>
    </ligand>
</feature>
<evidence type="ECO:0000313" key="11">
    <source>
        <dbReference type="Proteomes" id="UP000324907"/>
    </source>
</evidence>
<feature type="active site" description="Proton donor" evidence="4">
    <location>
        <position position="865"/>
    </location>
</feature>
<gene>
    <name evidence="10" type="ORF">FNF28_01321</name>
</gene>
<feature type="region of interest" description="Disordered" evidence="8">
    <location>
        <begin position="609"/>
        <end position="727"/>
    </location>
</feature>
<feature type="compositionally biased region" description="Polar residues" evidence="8">
    <location>
        <begin position="1025"/>
        <end position="1038"/>
    </location>
</feature>
<dbReference type="PRINTS" id="PR00387">
    <property type="entry name" value="PDIESTERASE1"/>
</dbReference>
<feature type="binding site" evidence="5">
    <location>
        <position position="1110"/>
    </location>
    <ligand>
        <name>AMP</name>
        <dbReference type="ChEBI" id="CHEBI:456215"/>
    </ligand>
</feature>
<name>A0A5A8DZF5_CAFRO</name>
<sequence>MAASPSWPVVGMSAAAAAAAGAAAGAAAMAALSVTPPDSPVAEQRERDCCEAQHVLDLATRLNQAADLRTASKEILDKAVEAVAAERATLFLVNDAGPVSELSVCLSRGKDQPAHKEQMRKLSVPVDDSSVAGSVAKSGSSVVVADAYDDKRFNREVDAQTGFRTKSIVCVPLTGSGGTVVGVLQAVNRRDGSCFSQADCLSLERFAAVGGALVQRLRLVLALQEAQRRAEEMLVLMRDIPAEAAREGTSGVVRAIIRTAYRMLECERVTLLLEDPVTKNLVIQESKDAVGVVVPRGKGLAGFAAAAGRLINIADAHDDERFDPATDRRTHFRTGSVLAAPIRCEGGAVVGVLMAINRLFDGSDLATFTARSTTSHASASDRPPAGTHLPFFRFTPADERVMEALVGQAGVELSRAAAAKELQRSRDVTASLLDVVHASASEPSLHGMVRRVLAATYRLLGADRVSLFLVDAVREDLVLMNSEDARGVRLRFGEGIAGTVAKTGRLSNVPDAYSSPLFDSSVDRNTGFRTGAVLTVPISLPGPSVPSPRGPGSSSAAPIAVLQAIRSGAGRPFDRQDEDAVCAFAVEVALALKRRSVETVLMGILDERRHRSDKAERRSKGRGVANGAAAGAGAAAAAPTASGTSARGAGGAQPRGALSSGLGSARLQGEGPVPETDSETDADSPKAAGLPPSAEQSPRAERARRSTVATSTPGRAARLSSDSRVRRLSSAEMRVAAERMRARERRAAVSLLTYYDDSHASSRIHASVVLRRVQISARRPPSWPEGLVATADTSELGARDPLLTWGWDIFALWDGGSRGGEAALMTAVANMLRQFALLRRFHVKESTLQAFVAEVRSKYHANPFHNWLHAVAVMQASFLILVHTRAAGMLSYVDIFACLVAALCHDIDHPGTSNGFLIATEAKLALLHNDDAPLERHHSATAAALLQQKELDVFASLDAPSRKRVRKVMVGAILATDMSKHMGHIQSLADRAARVAARAQAAAEEVGADLLDGRLTASPGGASAMSPTVSPLQRSSSLEPPALSRALTSTSSDNSLRAARNQLATLGRRASAAGSSAPMLRSVALALAPFDRDSPADRLALVESVVHTADLSGQAFPIPIALKWGRGIVEEFQHEARLFEAHGLDPPPFITNLDTEAEQASLQTGFIGAMVLPLWERMQDVLLQLGEPLRNLRGNLNYNEGVAGRAAADEVAADSVDDDGDGDDDNDVALGSGGGGAGGDGDVHSEEDCECDAEAVRRAASQGASTDGDGSLEGADLEVHPGVA</sequence>
<dbReference type="Pfam" id="PF01590">
    <property type="entry name" value="GAF"/>
    <property type="match status" value="3"/>
</dbReference>
<evidence type="ECO:0000256" key="8">
    <source>
        <dbReference type="SAM" id="MobiDB-lite"/>
    </source>
</evidence>
<feature type="binding site" evidence="6">
    <location>
        <position position="905"/>
    </location>
    <ligand>
        <name>Zn(2+)</name>
        <dbReference type="ChEBI" id="CHEBI:29105"/>
        <label>1</label>
    </ligand>
</feature>
<evidence type="ECO:0000259" key="9">
    <source>
        <dbReference type="PROSITE" id="PS51845"/>
    </source>
</evidence>
<dbReference type="Gene3D" id="1.10.1300.10">
    <property type="entry name" value="3'5'-cyclic nucleotide phosphodiesterase, catalytic domain"/>
    <property type="match status" value="1"/>
</dbReference>
<comment type="caution">
    <text evidence="10">The sequence shown here is derived from an EMBL/GenBank/DDBJ whole genome shotgun (WGS) entry which is preliminary data.</text>
</comment>
<dbReference type="InterPro" id="IPR023088">
    <property type="entry name" value="PDEase"/>
</dbReference>
<feature type="compositionally biased region" description="Acidic residues" evidence="8">
    <location>
        <begin position="1211"/>
        <end position="1227"/>
    </location>
</feature>
<dbReference type="CDD" id="cd00077">
    <property type="entry name" value="HDc"/>
    <property type="match status" value="1"/>
</dbReference>
<evidence type="ECO:0000256" key="6">
    <source>
        <dbReference type="PIRSR" id="PIRSR623088-3"/>
    </source>
</evidence>
<dbReference type="InterPro" id="IPR036971">
    <property type="entry name" value="PDEase_catalytic_dom_sf"/>
</dbReference>
<feature type="domain" description="PDEase" evidence="9">
    <location>
        <begin position="779"/>
        <end position="1206"/>
    </location>
</feature>
<protein>
    <recommendedName>
        <fullName evidence="7">Phosphodiesterase</fullName>
        <ecNumber evidence="7">3.1.4.-</ecNumber>
    </recommendedName>
</protein>
<dbReference type="InterPro" id="IPR003018">
    <property type="entry name" value="GAF"/>
</dbReference>
<dbReference type="GO" id="GO:0046872">
    <property type="term" value="F:metal ion binding"/>
    <property type="evidence" value="ECO:0007669"/>
    <property type="project" value="UniProtKB-KW"/>
</dbReference>
<feature type="compositionally biased region" description="Low complexity" evidence="8">
    <location>
        <begin position="715"/>
        <end position="727"/>
    </location>
</feature>
<accession>A0A5A8DZF5</accession>
<proteinExistence type="inferred from homology"/>
<dbReference type="SUPFAM" id="SSF55781">
    <property type="entry name" value="GAF domain-like"/>
    <property type="match status" value="3"/>
</dbReference>
<dbReference type="EMBL" id="VLTL01000012">
    <property type="protein sequence ID" value="KAA0170559.1"/>
    <property type="molecule type" value="Genomic_DNA"/>
</dbReference>
<keyword evidence="3 7" id="KW-0378">Hydrolase</keyword>
<dbReference type="PROSITE" id="PS00126">
    <property type="entry name" value="PDEASE_I_1"/>
    <property type="match status" value="1"/>
</dbReference>
<dbReference type="InterPro" id="IPR029016">
    <property type="entry name" value="GAF-like_dom_sf"/>
</dbReference>
<dbReference type="SUPFAM" id="SSF109604">
    <property type="entry name" value="HD-domain/PDEase-like"/>
    <property type="match status" value="1"/>
</dbReference>
<evidence type="ECO:0000256" key="4">
    <source>
        <dbReference type="PIRSR" id="PIRSR623088-1"/>
    </source>
</evidence>
<feature type="binding site" evidence="6">
    <location>
        <position position="906"/>
    </location>
    <ligand>
        <name>Zn(2+)</name>
        <dbReference type="ChEBI" id="CHEBI:29105"/>
        <label>1</label>
    </ligand>
</feature>
<evidence type="ECO:0000256" key="7">
    <source>
        <dbReference type="RuleBase" id="RU363067"/>
    </source>
</evidence>
<dbReference type="EC" id="3.1.4.-" evidence="7"/>
<dbReference type="Pfam" id="PF00233">
    <property type="entry name" value="PDEase_I"/>
    <property type="match status" value="1"/>
</dbReference>
<dbReference type="InterPro" id="IPR002073">
    <property type="entry name" value="PDEase_catalytic_dom"/>
</dbReference>
<dbReference type="PROSITE" id="PS51845">
    <property type="entry name" value="PDEASE_I_2"/>
    <property type="match status" value="1"/>
</dbReference>
<dbReference type="InterPro" id="IPR003607">
    <property type="entry name" value="HD/PDEase_dom"/>
</dbReference>
<evidence type="ECO:0000256" key="1">
    <source>
        <dbReference type="ARBA" id="ARBA00022535"/>
    </source>
</evidence>
<keyword evidence="2 6" id="KW-0479">Metal-binding</keyword>
<evidence type="ECO:0000313" key="10">
    <source>
        <dbReference type="EMBL" id="KAA0170559.1"/>
    </source>
</evidence>
<feature type="binding site" evidence="6">
    <location>
        <position position="1110"/>
    </location>
    <ligand>
        <name>Zn(2+)</name>
        <dbReference type="ChEBI" id="CHEBI:29105"/>
        <label>1</label>
    </ligand>
</feature>
<dbReference type="Gene3D" id="3.30.450.40">
    <property type="match status" value="3"/>
</dbReference>
<feature type="binding site" evidence="6">
    <location>
        <position position="906"/>
    </location>
    <ligand>
        <name>Zn(2+)</name>
        <dbReference type="ChEBI" id="CHEBI:29105"/>
        <label>2</label>
    </ligand>
</feature>
<feature type="region of interest" description="Disordered" evidence="8">
    <location>
        <begin position="1209"/>
        <end position="1284"/>
    </location>
</feature>
<dbReference type="Proteomes" id="UP000324907">
    <property type="component" value="Unassembled WGS sequence"/>
</dbReference>
<organism evidence="10 11">
    <name type="scientific">Cafeteria roenbergensis</name>
    <name type="common">Marine flagellate</name>
    <dbReference type="NCBI Taxonomy" id="33653"/>
    <lineage>
        <taxon>Eukaryota</taxon>
        <taxon>Sar</taxon>
        <taxon>Stramenopiles</taxon>
        <taxon>Bigyra</taxon>
        <taxon>Opalozoa</taxon>
        <taxon>Bicosoecida</taxon>
        <taxon>Cafeteriaceae</taxon>
        <taxon>Cafeteria</taxon>
    </lineage>
</organism>
<keyword evidence="1" id="KW-0140">cGMP</keyword>
<feature type="region of interest" description="Disordered" evidence="8">
    <location>
        <begin position="1018"/>
        <end position="1039"/>
    </location>
</feature>
<feature type="compositionally biased region" description="Basic and acidic residues" evidence="8">
    <location>
        <begin position="609"/>
        <end position="618"/>
    </location>
</feature>
<evidence type="ECO:0000256" key="5">
    <source>
        <dbReference type="PIRSR" id="PIRSR623088-2"/>
    </source>
</evidence>
<dbReference type="SMART" id="SM00065">
    <property type="entry name" value="GAF"/>
    <property type="match status" value="3"/>
</dbReference>
<dbReference type="InterPro" id="IPR023174">
    <property type="entry name" value="PDEase_CS"/>
</dbReference>
<feature type="compositionally biased region" description="Low complexity" evidence="8">
    <location>
        <begin position="622"/>
        <end position="647"/>
    </location>
</feature>
<feature type="binding site" evidence="5">
    <location>
        <position position="1163"/>
    </location>
    <ligand>
        <name>AMP</name>
        <dbReference type="ChEBI" id="CHEBI:456215"/>
    </ligand>
</feature>
<dbReference type="SMART" id="SM00471">
    <property type="entry name" value="HDc"/>
    <property type="match status" value="1"/>
</dbReference>
<feature type="binding site" evidence="5">
    <location>
        <begin position="865"/>
        <end position="869"/>
    </location>
    <ligand>
        <name>AMP</name>
        <dbReference type="ChEBI" id="CHEBI:456215"/>
    </ligand>
</feature>
<feature type="compositionally biased region" description="Gly residues" evidence="8">
    <location>
        <begin position="1231"/>
        <end position="1240"/>
    </location>
</feature>
<comment type="cofactor">
    <cofactor evidence="7">
        <name>a divalent metal cation</name>
        <dbReference type="ChEBI" id="CHEBI:60240"/>
    </cofactor>
    <text evidence="7">Binds 2 divalent metal cations per subunit. Site 1 may preferentially bind zinc ions, while site 2 has a preference for magnesium and/or manganese ions.</text>
</comment>
<evidence type="ECO:0000256" key="2">
    <source>
        <dbReference type="ARBA" id="ARBA00022723"/>
    </source>
</evidence>
<evidence type="ECO:0000256" key="3">
    <source>
        <dbReference type="ARBA" id="ARBA00022801"/>
    </source>
</evidence>
<dbReference type="GO" id="GO:0004114">
    <property type="term" value="F:3',5'-cyclic-nucleotide phosphodiesterase activity"/>
    <property type="evidence" value="ECO:0007669"/>
    <property type="project" value="InterPro"/>
</dbReference>
<dbReference type="GO" id="GO:0007165">
    <property type="term" value="P:signal transduction"/>
    <property type="evidence" value="ECO:0007669"/>
    <property type="project" value="InterPro"/>
</dbReference>
<reference evidence="10 11" key="1">
    <citation type="submission" date="2019-07" db="EMBL/GenBank/DDBJ databases">
        <title>Genomes of Cafeteria roenbergensis.</title>
        <authorList>
            <person name="Fischer M.G."/>
            <person name="Hackl T."/>
            <person name="Roman M."/>
        </authorList>
    </citation>
    <scope>NUCLEOTIDE SEQUENCE [LARGE SCALE GENOMIC DNA]</scope>
    <source>
        <strain evidence="10 11">RCC970-E3</strain>
    </source>
</reference>
<dbReference type="PANTHER" id="PTHR11347">
    <property type="entry name" value="CYCLIC NUCLEOTIDE PHOSPHODIESTERASE"/>
    <property type="match status" value="1"/>
</dbReference>
<feature type="binding site" evidence="6">
    <location>
        <position position="869"/>
    </location>
    <ligand>
        <name>Zn(2+)</name>
        <dbReference type="ChEBI" id="CHEBI:29105"/>
        <label>1</label>
    </ligand>
</feature>